<keyword evidence="7" id="KW-0804">Transcription</keyword>
<keyword evidence="6" id="KW-0238">DNA-binding</keyword>
<evidence type="ECO:0000256" key="6">
    <source>
        <dbReference type="ARBA" id="ARBA00023125"/>
    </source>
</evidence>
<dbReference type="Gene3D" id="1.25.40.20">
    <property type="entry name" value="Ankyrin repeat-containing domain"/>
    <property type="match status" value="1"/>
</dbReference>
<feature type="compositionally biased region" description="Basic and acidic residues" evidence="10">
    <location>
        <begin position="330"/>
        <end position="341"/>
    </location>
</feature>
<evidence type="ECO:0000256" key="1">
    <source>
        <dbReference type="ARBA" id="ARBA00004123"/>
    </source>
</evidence>
<dbReference type="InterPro" id="IPR036770">
    <property type="entry name" value="Ankyrin_rpt-contain_sf"/>
</dbReference>
<dbReference type="InterPro" id="IPR044817">
    <property type="entry name" value="SBP-like"/>
</dbReference>
<feature type="compositionally biased region" description="Basic and acidic residues" evidence="10">
    <location>
        <begin position="90"/>
        <end position="100"/>
    </location>
</feature>
<evidence type="ECO:0000256" key="10">
    <source>
        <dbReference type="SAM" id="MobiDB-lite"/>
    </source>
</evidence>
<dbReference type="Proteomes" id="UP000516437">
    <property type="component" value="Chromosome 5"/>
</dbReference>
<keyword evidence="8" id="KW-0539">Nucleus</keyword>
<protein>
    <submittedName>
        <fullName evidence="13">Squamosa promoter-binding-like protein 12</fullName>
    </submittedName>
</protein>
<evidence type="ECO:0000256" key="4">
    <source>
        <dbReference type="ARBA" id="ARBA00022833"/>
    </source>
</evidence>
<evidence type="ECO:0000256" key="3">
    <source>
        <dbReference type="ARBA" id="ARBA00022771"/>
    </source>
</evidence>
<dbReference type="Pfam" id="PF03110">
    <property type="entry name" value="SBP"/>
    <property type="match status" value="1"/>
</dbReference>
<dbReference type="SUPFAM" id="SSF48403">
    <property type="entry name" value="Ankyrin repeat"/>
    <property type="match status" value="1"/>
</dbReference>
<dbReference type="Gene3D" id="4.10.1100.10">
    <property type="entry name" value="Transcription factor, SBP-box domain"/>
    <property type="match status" value="1"/>
</dbReference>
<feature type="region of interest" description="Disordered" evidence="10">
    <location>
        <begin position="423"/>
        <end position="476"/>
    </location>
</feature>
<keyword evidence="2" id="KW-0479">Metal-binding</keyword>
<dbReference type="OrthoDB" id="514967at2759"/>
<dbReference type="AlphaFoldDB" id="A0A6A1VM26"/>
<sequence>MEANFRGKEHQICGPVVSNLKAVGKKKILEWDLDDWRWDGDLFRANQLNSVPSDCRSRQLFPVGPEIPENAGLSNSSSSGSDEINTVNDGGRRELEKRRRDVAVEDEDLNDEAGSLNLKLGGQVYPIMEGELKSGKKTKIVGTTSNRAVCQVEDCKADLSNAKDYHRRHKVCDMHSKATKALVGKVMQRFCQQCSRFHALQEFDEGKRSCRRRLAGHNRRRRKTHPDAVVNGGSLNVERGSSYLLISLLRILSNMHSNNSDQTKDQDLLSHLLKNLASIAGTVDGSNISALVEGSQGLLGSGLPIRASQKVPEVTSNGLETSRPFSSASKMDDRLNHHDHPMPVGQSVTASASEIAQKRMSSDDAEDGHIKARSGLHYTSPPPSKDGLPSKSIASLTKVGRTKLDNIDLNNVCDDSEDYVEKVGRPHAPENSGNGLFSHPLWVQPDSYKSSPPQTSGNSDSTSSQSPSSTSGETQLSLDTKRTVVKRCNMITAVREWYMLFRKIISLIHDFPMILQSRTDRIVFKLFGKDPNDFPLVLRTQILNWLSHSPTDIESYIRPGCIILTIYLRLEKSKWDELCFDLGSYLRRLLDVHNDTFWGTGWVYARVRQCVAFTYNGQVVLDTPLPLKRDEKCRISSIKPIAVSLSERVQFVIKGFNLSRSSARLLCALDGKYLVQETCYDLMDSADTTIEHVDLQCLSFLCSIPDVVGRGFIEVEDHGLSSSFFPFIVAEQEVCSEIRMLEHALEVAGTADDSQGVPELLESKTQALDFIHEIGWLLHRTQVKVRLGHMDPNQDLFPFQRFQWLMAFSVDRDWCAVVKKLLDILFEDVVDAGEHPSVELALLDMGLLHRAVRNNCRPMVELLLRFVPDKALDRKGAPEKQHVERSHCSFLFKPDIVGPAGLTPLHVAASMDGSENVLDALTDDPGLSRFVTTVEGDPFPHLFVPIQAGESFCGADTGLVQVGIEAWKSARDSTGLTPSDYACLRGHYSYIRLVQKKSSVKPESRHVILDIPGGVLDCNNKWKQLEGHKSSKVGGLQTEKIQMRATYAHCKACEQKLAYGNVRRSLVYQPAMLSMVAIAAVCVCVALLFKSSPEVLYVFRPFRWELLKYGSS</sequence>
<evidence type="ECO:0000313" key="14">
    <source>
        <dbReference type="Proteomes" id="UP000516437"/>
    </source>
</evidence>
<evidence type="ECO:0000256" key="8">
    <source>
        <dbReference type="ARBA" id="ARBA00023242"/>
    </source>
</evidence>
<reference evidence="13 14" key="1">
    <citation type="journal article" date="2019" name="Plant Biotechnol. J.">
        <title>The red bayberry genome and genetic basis of sex determination.</title>
        <authorList>
            <person name="Jia H.M."/>
            <person name="Jia H.J."/>
            <person name="Cai Q.L."/>
            <person name="Wang Y."/>
            <person name="Zhao H.B."/>
            <person name="Yang W.F."/>
            <person name="Wang G.Y."/>
            <person name="Li Y.H."/>
            <person name="Zhan D.L."/>
            <person name="Shen Y.T."/>
            <person name="Niu Q.F."/>
            <person name="Chang L."/>
            <person name="Qiu J."/>
            <person name="Zhao L."/>
            <person name="Xie H.B."/>
            <person name="Fu W.Y."/>
            <person name="Jin J."/>
            <person name="Li X.W."/>
            <person name="Jiao Y."/>
            <person name="Zhou C.C."/>
            <person name="Tu T."/>
            <person name="Chai C.Y."/>
            <person name="Gao J.L."/>
            <person name="Fan L.J."/>
            <person name="van de Weg E."/>
            <person name="Wang J.Y."/>
            <person name="Gao Z.S."/>
        </authorList>
    </citation>
    <scope>NUCLEOTIDE SEQUENCE [LARGE SCALE GENOMIC DNA]</scope>
    <source>
        <tissue evidence="13">Leaves</tissue>
    </source>
</reference>
<keyword evidence="11" id="KW-1133">Transmembrane helix</keyword>
<dbReference type="PROSITE" id="PS51141">
    <property type="entry name" value="ZF_SBP"/>
    <property type="match status" value="1"/>
</dbReference>
<dbReference type="GO" id="GO:0003677">
    <property type="term" value="F:DNA binding"/>
    <property type="evidence" value="ECO:0007669"/>
    <property type="project" value="UniProtKB-KW"/>
</dbReference>
<gene>
    <name evidence="13" type="ORF">CJ030_MR5G021895</name>
</gene>
<evidence type="ECO:0000313" key="13">
    <source>
        <dbReference type="EMBL" id="KAB1213763.1"/>
    </source>
</evidence>
<dbReference type="Pfam" id="PF26102">
    <property type="entry name" value="Ig_SPL7"/>
    <property type="match status" value="1"/>
</dbReference>
<name>A0A6A1VM26_9ROSI</name>
<evidence type="ECO:0000256" key="11">
    <source>
        <dbReference type="SAM" id="Phobius"/>
    </source>
</evidence>
<evidence type="ECO:0000256" key="7">
    <source>
        <dbReference type="ARBA" id="ARBA00023163"/>
    </source>
</evidence>
<keyword evidence="5" id="KW-0805">Transcription regulation</keyword>
<evidence type="ECO:0000256" key="2">
    <source>
        <dbReference type="ARBA" id="ARBA00022723"/>
    </source>
</evidence>
<feature type="compositionally biased region" description="Basic and acidic residues" evidence="10">
    <location>
        <begin position="356"/>
        <end position="368"/>
    </location>
</feature>
<dbReference type="PANTHER" id="PTHR31251:SF211">
    <property type="entry name" value="SQUAMOSA PROMOTER-BINDING-LIKE PROTEIN 1"/>
    <property type="match status" value="1"/>
</dbReference>
<dbReference type="InterPro" id="IPR036893">
    <property type="entry name" value="SBP_sf"/>
</dbReference>
<evidence type="ECO:0000256" key="5">
    <source>
        <dbReference type="ARBA" id="ARBA00023015"/>
    </source>
</evidence>
<dbReference type="InterPro" id="IPR004333">
    <property type="entry name" value="SBP_dom"/>
</dbReference>
<dbReference type="GO" id="GO:0008270">
    <property type="term" value="F:zinc ion binding"/>
    <property type="evidence" value="ECO:0007669"/>
    <property type="project" value="UniProtKB-KW"/>
</dbReference>
<accession>A0A6A1VM26</accession>
<feature type="transmembrane region" description="Helical" evidence="11">
    <location>
        <begin position="1071"/>
        <end position="1089"/>
    </location>
</feature>
<organism evidence="13 14">
    <name type="scientific">Morella rubra</name>
    <name type="common">Chinese bayberry</name>
    <dbReference type="NCBI Taxonomy" id="262757"/>
    <lineage>
        <taxon>Eukaryota</taxon>
        <taxon>Viridiplantae</taxon>
        <taxon>Streptophyta</taxon>
        <taxon>Embryophyta</taxon>
        <taxon>Tracheophyta</taxon>
        <taxon>Spermatophyta</taxon>
        <taxon>Magnoliopsida</taxon>
        <taxon>eudicotyledons</taxon>
        <taxon>Gunneridae</taxon>
        <taxon>Pentapetalae</taxon>
        <taxon>rosids</taxon>
        <taxon>fabids</taxon>
        <taxon>Fagales</taxon>
        <taxon>Myricaceae</taxon>
        <taxon>Morella</taxon>
    </lineage>
</organism>
<comment type="subcellular location">
    <subcellularLocation>
        <location evidence="1">Nucleus</location>
    </subcellularLocation>
</comment>
<comment type="caution">
    <text evidence="13">The sequence shown here is derived from an EMBL/GenBank/DDBJ whole genome shotgun (WGS) entry which is preliminary data.</text>
</comment>
<evidence type="ECO:0000259" key="12">
    <source>
        <dbReference type="PROSITE" id="PS51141"/>
    </source>
</evidence>
<keyword evidence="11" id="KW-0812">Transmembrane</keyword>
<dbReference type="EMBL" id="RXIC02000023">
    <property type="protein sequence ID" value="KAB1213763.1"/>
    <property type="molecule type" value="Genomic_DNA"/>
</dbReference>
<dbReference type="FunFam" id="4.10.1100.10:FF:000001">
    <property type="entry name" value="Squamosa promoter-binding-like protein 14"/>
    <property type="match status" value="1"/>
</dbReference>
<dbReference type="PANTHER" id="PTHR31251">
    <property type="entry name" value="SQUAMOSA PROMOTER-BINDING-LIKE PROTEIN 4"/>
    <property type="match status" value="1"/>
</dbReference>
<dbReference type="GO" id="GO:0005634">
    <property type="term" value="C:nucleus"/>
    <property type="evidence" value="ECO:0007669"/>
    <property type="project" value="UniProtKB-SubCell"/>
</dbReference>
<keyword evidence="11" id="KW-0472">Membrane</keyword>
<proteinExistence type="predicted"/>
<feature type="compositionally biased region" description="Low complexity" evidence="10">
    <location>
        <begin position="455"/>
        <end position="471"/>
    </location>
</feature>
<feature type="domain" description="SBP-type" evidence="12">
    <location>
        <begin position="147"/>
        <end position="224"/>
    </location>
</feature>
<feature type="compositionally biased region" description="Polar residues" evidence="10">
    <location>
        <begin position="314"/>
        <end position="329"/>
    </location>
</feature>
<keyword evidence="14" id="KW-1185">Reference proteome</keyword>
<feature type="region of interest" description="Disordered" evidence="10">
    <location>
        <begin position="310"/>
        <end position="368"/>
    </location>
</feature>
<keyword evidence="4" id="KW-0862">Zinc</keyword>
<dbReference type="SUPFAM" id="SSF103612">
    <property type="entry name" value="SBT domain"/>
    <property type="match status" value="1"/>
</dbReference>
<keyword evidence="3 9" id="KW-0863">Zinc-finger</keyword>
<evidence type="ECO:0000256" key="9">
    <source>
        <dbReference type="PROSITE-ProRule" id="PRU00470"/>
    </source>
</evidence>
<feature type="region of interest" description="Disordered" evidence="10">
    <location>
        <begin position="64"/>
        <end position="100"/>
    </location>
</feature>